<dbReference type="AlphaFoldDB" id="A0A0G4G1F6"/>
<accession>A0A0G4G1F6</accession>
<evidence type="ECO:0000313" key="3">
    <source>
        <dbReference type="EMBL" id="CEM21838.1"/>
    </source>
</evidence>
<feature type="compositionally biased region" description="Basic and acidic residues" evidence="1">
    <location>
        <begin position="50"/>
        <end position="72"/>
    </location>
</feature>
<organism evidence="3 4">
    <name type="scientific">Vitrella brassicaformis (strain CCMP3155)</name>
    <dbReference type="NCBI Taxonomy" id="1169540"/>
    <lineage>
        <taxon>Eukaryota</taxon>
        <taxon>Sar</taxon>
        <taxon>Alveolata</taxon>
        <taxon>Colpodellida</taxon>
        <taxon>Vitrellaceae</taxon>
        <taxon>Vitrella</taxon>
    </lineage>
</organism>
<dbReference type="VEuPathDB" id="CryptoDB:Vbra_9593"/>
<name>A0A0G4G1F6_VITBC</name>
<evidence type="ECO:0000256" key="1">
    <source>
        <dbReference type="SAM" id="MobiDB-lite"/>
    </source>
</evidence>
<protein>
    <submittedName>
        <fullName evidence="3">Uncharacterized protein</fullName>
    </submittedName>
</protein>
<dbReference type="InParanoid" id="A0A0G4G1F6"/>
<evidence type="ECO:0000256" key="2">
    <source>
        <dbReference type="SAM" id="Phobius"/>
    </source>
</evidence>
<evidence type="ECO:0000313" key="4">
    <source>
        <dbReference type="Proteomes" id="UP000041254"/>
    </source>
</evidence>
<proteinExistence type="predicted"/>
<reference evidence="3 4" key="1">
    <citation type="submission" date="2014-11" db="EMBL/GenBank/DDBJ databases">
        <authorList>
            <person name="Zhu J."/>
            <person name="Qi W."/>
            <person name="Song R."/>
        </authorList>
    </citation>
    <scope>NUCLEOTIDE SEQUENCE [LARGE SCALE GENOMIC DNA]</scope>
</reference>
<gene>
    <name evidence="3" type="ORF">Vbra_9593</name>
</gene>
<dbReference type="EMBL" id="CDMY01000543">
    <property type="protein sequence ID" value="CEM21838.1"/>
    <property type="molecule type" value="Genomic_DNA"/>
</dbReference>
<keyword evidence="4" id="KW-1185">Reference proteome</keyword>
<keyword evidence="2" id="KW-0472">Membrane</keyword>
<keyword evidence="2" id="KW-1133">Transmembrane helix</keyword>
<sequence length="107" mass="11388">MTRFLSGHAADDAGSEAVCPNRMMGEDSLRPSECAEEAAGDAMDNLRVSGSDDRRDEGAGEFRAKEGGGKEKDKDAIPLIIKITMILTGILNFILMVGTTVSLIQSL</sequence>
<dbReference type="Proteomes" id="UP000041254">
    <property type="component" value="Unassembled WGS sequence"/>
</dbReference>
<feature type="transmembrane region" description="Helical" evidence="2">
    <location>
        <begin position="79"/>
        <end position="104"/>
    </location>
</feature>
<keyword evidence="2" id="KW-0812">Transmembrane</keyword>
<feature type="region of interest" description="Disordered" evidence="1">
    <location>
        <begin position="1"/>
        <end position="72"/>
    </location>
</feature>